<keyword evidence="4" id="KW-1003">Cell membrane</keyword>
<evidence type="ECO:0000256" key="3">
    <source>
        <dbReference type="ARBA" id="ARBA00022448"/>
    </source>
</evidence>
<dbReference type="CDD" id="cd06261">
    <property type="entry name" value="TM_PBP2"/>
    <property type="match status" value="1"/>
</dbReference>
<evidence type="ECO:0000256" key="1">
    <source>
        <dbReference type="ARBA" id="ARBA00004651"/>
    </source>
</evidence>
<keyword evidence="8 9" id="KW-0472">Membrane</keyword>
<feature type="transmembrane region" description="Helical" evidence="9">
    <location>
        <begin position="226"/>
        <end position="247"/>
    </location>
</feature>
<feature type="transmembrane region" description="Helical" evidence="9">
    <location>
        <begin position="183"/>
        <end position="205"/>
    </location>
</feature>
<feature type="transmembrane region" description="Helical" evidence="9">
    <location>
        <begin position="297"/>
        <end position="320"/>
    </location>
</feature>
<feature type="transmembrane region" description="Helical" evidence="9">
    <location>
        <begin position="267"/>
        <end position="285"/>
    </location>
</feature>
<dbReference type="PANTHER" id="PTHR30425:SF1">
    <property type="entry name" value="PHOSPHATE TRANSPORT SYSTEM PERMEASE PROTEIN PSTC"/>
    <property type="match status" value="1"/>
</dbReference>
<keyword evidence="6 9" id="KW-0812">Transmembrane</keyword>
<dbReference type="InterPro" id="IPR035906">
    <property type="entry name" value="MetI-like_sf"/>
</dbReference>
<evidence type="ECO:0000256" key="6">
    <source>
        <dbReference type="ARBA" id="ARBA00022692"/>
    </source>
</evidence>
<evidence type="ECO:0000256" key="4">
    <source>
        <dbReference type="ARBA" id="ARBA00022475"/>
    </source>
</evidence>
<dbReference type="PROSITE" id="PS50928">
    <property type="entry name" value="ABC_TM1"/>
    <property type="match status" value="1"/>
</dbReference>
<evidence type="ECO:0000256" key="7">
    <source>
        <dbReference type="ARBA" id="ARBA00022989"/>
    </source>
</evidence>
<protein>
    <submittedName>
        <fullName evidence="11">Unannotated protein</fullName>
    </submittedName>
</protein>
<dbReference type="Pfam" id="PF00528">
    <property type="entry name" value="BPD_transp_1"/>
    <property type="match status" value="1"/>
</dbReference>
<keyword evidence="3" id="KW-0813">Transport</keyword>
<feature type="domain" description="ABC transmembrane type-1" evidence="10">
    <location>
        <begin position="90"/>
        <end position="316"/>
    </location>
</feature>
<reference evidence="11" key="1">
    <citation type="submission" date="2020-05" db="EMBL/GenBank/DDBJ databases">
        <authorList>
            <person name="Chiriac C."/>
            <person name="Salcher M."/>
            <person name="Ghai R."/>
            <person name="Kavagutti S V."/>
        </authorList>
    </citation>
    <scope>NUCLEOTIDE SEQUENCE</scope>
</reference>
<organism evidence="11">
    <name type="scientific">freshwater metagenome</name>
    <dbReference type="NCBI Taxonomy" id="449393"/>
    <lineage>
        <taxon>unclassified sequences</taxon>
        <taxon>metagenomes</taxon>
        <taxon>ecological metagenomes</taxon>
    </lineage>
</organism>
<feature type="transmembrane region" description="Helical" evidence="9">
    <location>
        <begin position="89"/>
        <end position="119"/>
    </location>
</feature>
<evidence type="ECO:0000256" key="8">
    <source>
        <dbReference type="ARBA" id="ARBA00023136"/>
    </source>
</evidence>
<dbReference type="GO" id="GO:0006817">
    <property type="term" value="P:phosphate ion transport"/>
    <property type="evidence" value="ECO:0007669"/>
    <property type="project" value="UniProtKB-KW"/>
</dbReference>
<proteinExistence type="inferred from homology"/>
<keyword evidence="7 9" id="KW-1133">Transmembrane helix</keyword>
<dbReference type="NCBIfam" id="TIGR02138">
    <property type="entry name" value="phosphate_pstC"/>
    <property type="match status" value="1"/>
</dbReference>
<dbReference type="AlphaFoldDB" id="A0A6J7PFR1"/>
<comment type="similarity">
    <text evidence="2">Belongs to the binding-protein-dependent transport system permease family. CysTW subfamily.</text>
</comment>
<dbReference type="EMBL" id="CAFBPB010000073">
    <property type="protein sequence ID" value="CAB5004440.1"/>
    <property type="molecule type" value="Genomic_DNA"/>
</dbReference>
<feature type="transmembrane region" description="Helical" evidence="9">
    <location>
        <begin position="126"/>
        <end position="151"/>
    </location>
</feature>
<evidence type="ECO:0000313" key="11">
    <source>
        <dbReference type="EMBL" id="CAB5004440.1"/>
    </source>
</evidence>
<dbReference type="GO" id="GO:0005315">
    <property type="term" value="F:phosphate transmembrane transporter activity"/>
    <property type="evidence" value="ECO:0007669"/>
    <property type="project" value="InterPro"/>
</dbReference>
<evidence type="ECO:0000256" key="9">
    <source>
        <dbReference type="SAM" id="Phobius"/>
    </source>
</evidence>
<keyword evidence="5" id="KW-0592">Phosphate transport</keyword>
<name>A0A6J7PFR1_9ZZZZ</name>
<dbReference type="SUPFAM" id="SSF161098">
    <property type="entry name" value="MetI-like"/>
    <property type="match status" value="1"/>
</dbReference>
<sequence length="328" mass="35102">MPSATGLPQRRELTTKPRFSDKVFRGIVTTGGLSSLLLLGLIFAFLAYQGFSILKMEKFSFITGSQWQVVLNDSGAIDKANTAFGIAPMLVGTILCAIIALVVAVPVSVLAALFLTFYAPPALKRFLVAIIDLMAAFPSILFGLWGFFILMPSAEYWAKLLHKYFGWFPAFKMEVPIFTRSPFVAGVVLAIMVIPIVTSISREVFAQTPLDRVQAAYALGASRWSMIRAVVLPYGRSGVVGGAMLGLGRAMGETVAVYTVLNIVYQVNWHVLVGAGGSVASMILLKFGEAGAQEVKALMAAGLVLFLLTLIVNSIANAIVAKSGGKGR</sequence>
<dbReference type="InterPro" id="IPR000515">
    <property type="entry name" value="MetI-like"/>
</dbReference>
<dbReference type="InterPro" id="IPR011864">
    <property type="entry name" value="Phosphate_PstC"/>
</dbReference>
<gene>
    <name evidence="11" type="ORF">UFOPK4049_00671</name>
</gene>
<evidence type="ECO:0000259" key="10">
    <source>
        <dbReference type="PROSITE" id="PS50928"/>
    </source>
</evidence>
<evidence type="ECO:0000256" key="5">
    <source>
        <dbReference type="ARBA" id="ARBA00022592"/>
    </source>
</evidence>
<dbReference type="InterPro" id="IPR051124">
    <property type="entry name" value="Phosphate_Transport_Permease"/>
</dbReference>
<accession>A0A6J7PFR1</accession>
<feature type="transmembrane region" description="Helical" evidence="9">
    <location>
        <begin position="26"/>
        <end position="48"/>
    </location>
</feature>
<dbReference type="Gene3D" id="1.10.3720.10">
    <property type="entry name" value="MetI-like"/>
    <property type="match status" value="1"/>
</dbReference>
<dbReference type="GO" id="GO:0005886">
    <property type="term" value="C:plasma membrane"/>
    <property type="evidence" value="ECO:0007669"/>
    <property type="project" value="UniProtKB-SubCell"/>
</dbReference>
<comment type="subcellular location">
    <subcellularLocation>
        <location evidence="1">Cell membrane</location>
        <topology evidence="1">Multi-pass membrane protein</topology>
    </subcellularLocation>
</comment>
<evidence type="ECO:0000256" key="2">
    <source>
        <dbReference type="ARBA" id="ARBA00007069"/>
    </source>
</evidence>
<dbReference type="PANTHER" id="PTHR30425">
    <property type="entry name" value="PHOSPHATE TRANSPORT SYSTEM PERMEASE PROTEIN PST"/>
    <property type="match status" value="1"/>
</dbReference>